<dbReference type="Proteomes" id="UP001519460">
    <property type="component" value="Unassembled WGS sequence"/>
</dbReference>
<comment type="caution">
    <text evidence="2">The sequence shown here is derived from an EMBL/GenBank/DDBJ whole genome shotgun (WGS) entry which is preliminary data.</text>
</comment>
<accession>A0ABD0J6W8</accession>
<keyword evidence="3" id="KW-1185">Reference proteome</keyword>
<evidence type="ECO:0000313" key="2">
    <source>
        <dbReference type="EMBL" id="KAK7463955.1"/>
    </source>
</evidence>
<feature type="compositionally biased region" description="Polar residues" evidence="1">
    <location>
        <begin position="147"/>
        <end position="162"/>
    </location>
</feature>
<gene>
    <name evidence="2" type="ORF">BaRGS_00038037</name>
</gene>
<dbReference type="AlphaFoldDB" id="A0ABD0J6W8"/>
<reference evidence="2 3" key="1">
    <citation type="journal article" date="2023" name="Sci. Data">
        <title>Genome assembly of the Korean intertidal mud-creeper Batillaria attramentaria.</title>
        <authorList>
            <person name="Patra A.K."/>
            <person name="Ho P.T."/>
            <person name="Jun S."/>
            <person name="Lee S.J."/>
            <person name="Kim Y."/>
            <person name="Won Y.J."/>
        </authorList>
    </citation>
    <scope>NUCLEOTIDE SEQUENCE [LARGE SCALE GENOMIC DNA]</scope>
    <source>
        <strain evidence="2">Wonlab-2016</strain>
    </source>
</reference>
<feature type="region of interest" description="Disordered" evidence="1">
    <location>
        <begin position="26"/>
        <end position="168"/>
    </location>
</feature>
<name>A0ABD0J6W8_9CAEN</name>
<sequence>MTLCTLTVSHAYHNNLKFSPFIYTEPDKPGTESGDRLQSLISKYRSHSSDPLSGASSPVGGAKARAGSAPPSVRAGLGSPKGRGFTPGTPKAPLLRPELSASSGRAEETTTLKTGKKLPPPPPPKPGKSLMKSLSGGDGGAARQEGEGTSDQMLDSQEQSDINALIQK</sequence>
<protein>
    <recommendedName>
        <fullName evidence="4">WH2 domain-containing protein</fullName>
    </recommendedName>
</protein>
<organism evidence="2 3">
    <name type="scientific">Batillaria attramentaria</name>
    <dbReference type="NCBI Taxonomy" id="370345"/>
    <lineage>
        <taxon>Eukaryota</taxon>
        <taxon>Metazoa</taxon>
        <taxon>Spiralia</taxon>
        <taxon>Lophotrochozoa</taxon>
        <taxon>Mollusca</taxon>
        <taxon>Gastropoda</taxon>
        <taxon>Caenogastropoda</taxon>
        <taxon>Sorbeoconcha</taxon>
        <taxon>Cerithioidea</taxon>
        <taxon>Batillariidae</taxon>
        <taxon>Batillaria</taxon>
    </lineage>
</organism>
<evidence type="ECO:0000256" key="1">
    <source>
        <dbReference type="SAM" id="MobiDB-lite"/>
    </source>
</evidence>
<dbReference type="EMBL" id="JACVVK020000595">
    <property type="protein sequence ID" value="KAK7463955.1"/>
    <property type="molecule type" value="Genomic_DNA"/>
</dbReference>
<proteinExistence type="predicted"/>
<evidence type="ECO:0008006" key="4">
    <source>
        <dbReference type="Google" id="ProtNLM"/>
    </source>
</evidence>
<evidence type="ECO:0000313" key="3">
    <source>
        <dbReference type="Proteomes" id="UP001519460"/>
    </source>
</evidence>
<feature type="compositionally biased region" description="Basic and acidic residues" evidence="1">
    <location>
        <begin position="26"/>
        <end position="35"/>
    </location>
</feature>